<reference evidence="3" key="1">
    <citation type="submission" date="2025-08" db="UniProtKB">
        <authorList>
            <consortium name="RefSeq"/>
        </authorList>
    </citation>
    <scope>IDENTIFICATION</scope>
    <source>
        <tissue evidence="3">Whole body</tissue>
    </source>
</reference>
<dbReference type="OMA" id="YQKFHND"/>
<evidence type="ECO:0000313" key="3">
    <source>
        <dbReference type="RefSeq" id="XP_026493397.2"/>
    </source>
</evidence>
<organism evidence="2 3">
    <name type="scientific">Vanessa tameamea</name>
    <name type="common">Kamehameha butterfly</name>
    <dbReference type="NCBI Taxonomy" id="334116"/>
    <lineage>
        <taxon>Eukaryota</taxon>
        <taxon>Metazoa</taxon>
        <taxon>Ecdysozoa</taxon>
        <taxon>Arthropoda</taxon>
        <taxon>Hexapoda</taxon>
        <taxon>Insecta</taxon>
        <taxon>Pterygota</taxon>
        <taxon>Neoptera</taxon>
        <taxon>Endopterygota</taxon>
        <taxon>Lepidoptera</taxon>
        <taxon>Glossata</taxon>
        <taxon>Ditrysia</taxon>
        <taxon>Papilionoidea</taxon>
        <taxon>Nymphalidae</taxon>
        <taxon>Nymphalinae</taxon>
        <taxon>Vanessa</taxon>
    </lineage>
</organism>
<evidence type="ECO:0000256" key="1">
    <source>
        <dbReference type="SAM" id="MobiDB-lite"/>
    </source>
</evidence>
<feature type="region of interest" description="Disordered" evidence="1">
    <location>
        <begin position="293"/>
        <end position="316"/>
    </location>
</feature>
<dbReference type="OrthoDB" id="7367257at2759"/>
<protein>
    <submittedName>
        <fullName evidence="3">Uncharacterized protein LOC113398724</fullName>
    </submittedName>
</protein>
<keyword evidence="2" id="KW-1185">Reference proteome</keyword>
<dbReference type="AlphaFoldDB" id="A0A8B8IAT9"/>
<dbReference type="RefSeq" id="XP_026493397.2">
    <property type="nucleotide sequence ID" value="XM_026637612.2"/>
</dbReference>
<evidence type="ECO:0000313" key="2">
    <source>
        <dbReference type="Proteomes" id="UP001652626"/>
    </source>
</evidence>
<gene>
    <name evidence="3" type="primary">LOC113398724</name>
</gene>
<accession>A0A8B8IAT9</accession>
<name>A0A8B8IAT9_VANTA</name>
<dbReference type="GeneID" id="113398724"/>
<proteinExistence type="predicted"/>
<sequence length="330" mass="37550">MQWNQPFGQVAFESFPNNVYYQTIPPSRAIGEGEVTSIYIPDGSTQMYFIPTTRYDRWSPHQYNINIPNVDNFHKNLNAEYWFVKSVSFPIPTGFNNQSPNLCGNYMSTQPFTPNYNTNVPLSQTEYYQKFHNDNATSTTDIMYFYPSLRPQKTLQNSTSVQTNKPSANYEMSYDEVSKCPCKVSFRVEKEFSSRCMCQGSPRSMSVDSVKSTSSQCSVKSKEIHKSSKRKGKSKRTKHICKCNNDVKETSDKLVTTYMDKASGHVALEGRDTQTARNSKRCDIKTEVWTPIKRKSSPSSSSSTHAIDPRYSFTTSDDCACSSFTETDSQ</sequence>
<dbReference type="Proteomes" id="UP001652626">
    <property type="component" value="Chromosome 14"/>
</dbReference>